<evidence type="ECO:0000259" key="1">
    <source>
        <dbReference type="Pfam" id="PF07978"/>
    </source>
</evidence>
<name>A0A7W7YAG4_9BACT</name>
<comment type="caution">
    <text evidence="2">The sequence shown here is derived from an EMBL/GenBank/DDBJ whole genome shotgun (WGS) entry which is preliminary data.</text>
</comment>
<accession>A0A7W7YAG4</accession>
<evidence type="ECO:0000313" key="2">
    <source>
        <dbReference type="EMBL" id="MBB5032499.1"/>
    </source>
</evidence>
<dbReference type="AlphaFoldDB" id="A0A7W7YAG4"/>
<dbReference type="Proteomes" id="UP000590740">
    <property type="component" value="Unassembled WGS sequence"/>
</dbReference>
<sequence length="260" mass="28437">MTRSSFLKSTVAATGLVGAVQSLSAADAPAGAREYFEIRKYTLKSPEKQAVLEAYLKDAAIPALNRLGVKNVGVFLPEKQEGASVLYVVLRYSTLDQLAKTVELLSDTALQQQGAAHLDAPATDVVFDCVESWLTQGISGMPAMEVPAKGDQVYQLRIYESPTEKTAKKKIEMFNIGELEIFKRSGLNAVFFGETIVGPLMPNLTYMLSFSDAAAKDKAWGTFRMDPDWTKLKTTPGFTDKEIVSRITNIVLVPAPYSQI</sequence>
<keyword evidence="3" id="KW-1185">Reference proteome</keyword>
<proteinExistence type="predicted"/>
<dbReference type="Pfam" id="PF07978">
    <property type="entry name" value="NIPSNAP"/>
    <property type="match status" value="1"/>
</dbReference>
<dbReference type="SUPFAM" id="SSF54909">
    <property type="entry name" value="Dimeric alpha+beta barrel"/>
    <property type="match status" value="1"/>
</dbReference>
<organism evidence="2 3">
    <name type="scientific">Prosthecobacter vanneervenii</name>
    <dbReference type="NCBI Taxonomy" id="48466"/>
    <lineage>
        <taxon>Bacteria</taxon>
        <taxon>Pseudomonadati</taxon>
        <taxon>Verrucomicrobiota</taxon>
        <taxon>Verrucomicrobiia</taxon>
        <taxon>Verrucomicrobiales</taxon>
        <taxon>Verrucomicrobiaceae</taxon>
        <taxon>Prosthecobacter</taxon>
    </lineage>
</organism>
<reference evidence="2 3" key="1">
    <citation type="submission" date="2020-08" db="EMBL/GenBank/DDBJ databases">
        <title>Genomic Encyclopedia of Type Strains, Phase IV (KMG-IV): sequencing the most valuable type-strain genomes for metagenomic binning, comparative biology and taxonomic classification.</title>
        <authorList>
            <person name="Goeker M."/>
        </authorList>
    </citation>
    <scope>NUCLEOTIDE SEQUENCE [LARGE SCALE GENOMIC DNA]</scope>
    <source>
        <strain evidence="2 3">DSM 12252</strain>
    </source>
</reference>
<dbReference type="RefSeq" id="WP_184339429.1">
    <property type="nucleotide sequence ID" value="NZ_JACHIG010000004.1"/>
</dbReference>
<dbReference type="Gene3D" id="3.30.70.100">
    <property type="match status" value="2"/>
</dbReference>
<dbReference type="EMBL" id="JACHIG010000004">
    <property type="protein sequence ID" value="MBB5032499.1"/>
    <property type="molecule type" value="Genomic_DNA"/>
</dbReference>
<evidence type="ECO:0000313" key="3">
    <source>
        <dbReference type="Proteomes" id="UP000590740"/>
    </source>
</evidence>
<protein>
    <recommendedName>
        <fullName evidence="1">NIPSNAP domain-containing protein</fullName>
    </recommendedName>
</protein>
<feature type="domain" description="NIPSNAP" evidence="1">
    <location>
        <begin position="154"/>
        <end position="259"/>
    </location>
</feature>
<dbReference type="InterPro" id="IPR011008">
    <property type="entry name" value="Dimeric_a/b-barrel"/>
</dbReference>
<gene>
    <name evidence="2" type="ORF">HNQ65_002081</name>
</gene>
<dbReference type="InterPro" id="IPR012577">
    <property type="entry name" value="NIPSNAP"/>
</dbReference>